<keyword evidence="7 8" id="KW-0012">Acyltransferase</keyword>
<dbReference type="Gene3D" id="3.40.630.30">
    <property type="match status" value="1"/>
</dbReference>
<dbReference type="STRING" id="914237.A0A1E1KDU8"/>
<reference evidence="11" key="1">
    <citation type="submission" date="2016-03" db="EMBL/GenBank/DDBJ databases">
        <authorList>
            <person name="Ploux O."/>
        </authorList>
    </citation>
    <scope>NUCLEOTIDE SEQUENCE [LARGE SCALE GENOMIC DNA]</scope>
    <source>
        <strain evidence="11">UK7</strain>
    </source>
</reference>
<dbReference type="PROSITE" id="PS51186">
    <property type="entry name" value="GNAT"/>
    <property type="match status" value="1"/>
</dbReference>
<dbReference type="GO" id="GO:0006048">
    <property type="term" value="P:UDP-N-acetylglucosamine biosynthetic process"/>
    <property type="evidence" value="ECO:0007669"/>
    <property type="project" value="UniProtKB-UniRule"/>
</dbReference>
<dbReference type="Proteomes" id="UP000178129">
    <property type="component" value="Unassembled WGS sequence"/>
</dbReference>
<dbReference type="AlphaFoldDB" id="A0A1E1KDU8"/>
<evidence type="ECO:0000313" key="11">
    <source>
        <dbReference type="Proteomes" id="UP000178129"/>
    </source>
</evidence>
<evidence type="ECO:0000259" key="9">
    <source>
        <dbReference type="PROSITE" id="PS51186"/>
    </source>
</evidence>
<dbReference type="CDD" id="cd04301">
    <property type="entry name" value="NAT_SF"/>
    <property type="match status" value="1"/>
</dbReference>
<feature type="domain" description="N-acetyltransferase" evidence="9">
    <location>
        <begin position="22"/>
        <end position="177"/>
    </location>
</feature>
<dbReference type="GO" id="GO:0005789">
    <property type="term" value="C:endoplasmic reticulum membrane"/>
    <property type="evidence" value="ECO:0007669"/>
    <property type="project" value="UniProtKB-SubCell"/>
</dbReference>
<dbReference type="EMBL" id="FJUW01000012">
    <property type="protein sequence ID" value="CZS96171.1"/>
    <property type="molecule type" value="Genomic_DNA"/>
</dbReference>
<comment type="subcellular location">
    <subcellularLocation>
        <location evidence="1">Endomembrane system</location>
        <topology evidence="1">Peripheral membrane protein</topology>
    </subcellularLocation>
    <subcellularLocation>
        <location evidence="2">Endoplasmic reticulum membrane</location>
    </subcellularLocation>
</comment>
<comment type="similarity">
    <text evidence="8">Belongs to the acetyltransferase family. GNA1 subfamily.</text>
</comment>
<keyword evidence="4 8" id="KW-0808">Transferase</keyword>
<dbReference type="UniPathway" id="UPA00113">
    <property type="reaction ID" value="UER00529"/>
</dbReference>
<keyword evidence="6" id="KW-0472">Membrane</keyword>
<dbReference type="SUPFAM" id="SSF55729">
    <property type="entry name" value="Acyl-CoA N-acyltransferases (Nat)"/>
    <property type="match status" value="1"/>
</dbReference>
<dbReference type="EC" id="2.3.1.4" evidence="8"/>
<accession>A0A1E1KDU8</accession>
<protein>
    <recommendedName>
        <fullName evidence="8">Glucosamine 6-phosphate N-acetyltransferase</fullName>
        <ecNumber evidence="8">2.3.1.4</ecNumber>
    </recommendedName>
</protein>
<proteinExistence type="inferred from homology"/>
<organism evidence="10 11">
    <name type="scientific">Rhynchosporium graminicola</name>
    <dbReference type="NCBI Taxonomy" id="2792576"/>
    <lineage>
        <taxon>Eukaryota</taxon>
        <taxon>Fungi</taxon>
        <taxon>Dikarya</taxon>
        <taxon>Ascomycota</taxon>
        <taxon>Pezizomycotina</taxon>
        <taxon>Leotiomycetes</taxon>
        <taxon>Helotiales</taxon>
        <taxon>Ploettnerulaceae</taxon>
        <taxon>Rhynchosporium</taxon>
    </lineage>
</organism>
<evidence type="ECO:0000256" key="1">
    <source>
        <dbReference type="ARBA" id="ARBA00004184"/>
    </source>
</evidence>
<evidence type="ECO:0000256" key="7">
    <source>
        <dbReference type="ARBA" id="ARBA00023315"/>
    </source>
</evidence>
<dbReference type="Pfam" id="PF00583">
    <property type="entry name" value="Acetyltransf_1"/>
    <property type="match status" value="1"/>
</dbReference>
<comment type="caution">
    <text evidence="10">The sequence shown here is derived from an EMBL/GenBank/DDBJ whole genome shotgun (WGS) entry which is preliminary data.</text>
</comment>
<evidence type="ECO:0000256" key="4">
    <source>
        <dbReference type="ARBA" id="ARBA00022679"/>
    </source>
</evidence>
<sequence length="177" mass="19749">MTSLFSNDLISAKTLDSLPNGYICRPLERGDFQIGHLDVLRGLTHVGDITEDEWTERFDALKASNGTYFVVVLVEKDGDVEKRIVGSGTLVVEKKFLYKLGVQGHIEDIAISKDQQGKGLGLSLLKFLAYIAEKTGCYKTILDCSPANEAFYVKCGYEKAGLEMHCYYDTEAQKHRV</sequence>
<dbReference type="GO" id="GO:0004343">
    <property type="term" value="F:glucosamine 6-phosphate N-acetyltransferase activity"/>
    <property type="evidence" value="ECO:0007669"/>
    <property type="project" value="UniProtKB-UniRule"/>
</dbReference>
<evidence type="ECO:0000256" key="6">
    <source>
        <dbReference type="ARBA" id="ARBA00023136"/>
    </source>
</evidence>
<name>A0A1E1KDU8_9HELO</name>
<evidence type="ECO:0000256" key="8">
    <source>
        <dbReference type="RuleBase" id="RU365086"/>
    </source>
</evidence>
<dbReference type="InterPro" id="IPR039143">
    <property type="entry name" value="GNPNAT1-like"/>
</dbReference>
<keyword evidence="11" id="KW-1185">Reference proteome</keyword>
<dbReference type="InterPro" id="IPR016181">
    <property type="entry name" value="Acyl_CoA_acyltransferase"/>
</dbReference>
<comment type="subunit">
    <text evidence="3">Homodimer.</text>
</comment>
<keyword evidence="5" id="KW-0256">Endoplasmic reticulum</keyword>
<dbReference type="InterPro" id="IPR000182">
    <property type="entry name" value="GNAT_dom"/>
</dbReference>
<dbReference type="InParanoid" id="A0A1E1KDU8"/>
<evidence type="ECO:0000256" key="5">
    <source>
        <dbReference type="ARBA" id="ARBA00022824"/>
    </source>
</evidence>
<evidence type="ECO:0000313" key="10">
    <source>
        <dbReference type="EMBL" id="CZS96171.1"/>
    </source>
</evidence>
<dbReference type="FunCoup" id="A0A1E1KDU8">
    <property type="interactions" value="440"/>
</dbReference>
<gene>
    <name evidence="10" type="ORF">RCO7_05029</name>
</gene>
<dbReference type="PANTHER" id="PTHR13355">
    <property type="entry name" value="GLUCOSAMINE 6-PHOSPHATE N-ACETYLTRANSFERASE"/>
    <property type="match status" value="1"/>
</dbReference>
<comment type="pathway">
    <text evidence="8">Nucleotide-sugar biosynthesis; UDP-N-acetyl-alpha-D-glucosamine biosynthesis; N-acetyl-alpha-D-glucosamine 1-phosphate from alpha-D-glucosamine 6-phosphate (route I): step 1/2.</text>
</comment>
<comment type="catalytic activity">
    <reaction evidence="8">
        <text>D-glucosamine 6-phosphate + acetyl-CoA = N-acetyl-D-glucosamine 6-phosphate + CoA + H(+)</text>
        <dbReference type="Rhea" id="RHEA:10292"/>
        <dbReference type="ChEBI" id="CHEBI:15378"/>
        <dbReference type="ChEBI" id="CHEBI:57287"/>
        <dbReference type="ChEBI" id="CHEBI:57288"/>
        <dbReference type="ChEBI" id="CHEBI:57513"/>
        <dbReference type="ChEBI" id="CHEBI:58725"/>
        <dbReference type="EC" id="2.3.1.4"/>
    </reaction>
</comment>
<dbReference type="PANTHER" id="PTHR13355:SF11">
    <property type="entry name" value="GLUCOSAMINE 6-PHOSPHATE N-ACETYLTRANSFERASE"/>
    <property type="match status" value="1"/>
</dbReference>
<evidence type="ECO:0000256" key="2">
    <source>
        <dbReference type="ARBA" id="ARBA00004586"/>
    </source>
</evidence>
<evidence type="ECO:0000256" key="3">
    <source>
        <dbReference type="ARBA" id="ARBA00011738"/>
    </source>
</evidence>
<dbReference type="FunFam" id="3.40.630.30:FF:000048">
    <property type="entry name" value="Glucosamine 6-phosphate N-acetyltransferase"/>
    <property type="match status" value="1"/>
</dbReference>